<comment type="similarity">
    <text evidence="1">Belongs to the FGGY kinase family.</text>
</comment>
<dbReference type="SUPFAM" id="SSF53067">
    <property type="entry name" value="Actin-like ATPase domain"/>
    <property type="match status" value="2"/>
</dbReference>
<name>A0A9W6PY35_9ACTN</name>
<proteinExistence type="inferred from homology"/>
<dbReference type="PANTHER" id="PTHR43095">
    <property type="entry name" value="SUGAR KINASE"/>
    <property type="match status" value="1"/>
</dbReference>
<dbReference type="Pfam" id="PF00370">
    <property type="entry name" value="FGGY_N"/>
    <property type="match status" value="1"/>
</dbReference>
<dbReference type="Gene3D" id="3.30.420.40">
    <property type="match status" value="2"/>
</dbReference>
<evidence type="ECO:0000259" key="6">
    <source>
        <dbReference type="Pfam" id="PF02782"/>
    </source>
</evidence>
<dbReference type="InterPro" id="IPR043129">
    <property type="entry name" value="ATPase_NBD"/>
</dbReference>
<comment type="caution">
    <text evidence="7">The sequence shown here is derived from an EMBL/GenBank/DDBJ whole genome shotgun (WGS) entry which is preliminary data.</text>
</comment>
<evidence type="ECO:0000313" key="8">
    <source>
        <dbReference type="Proteomes" id="UP001165124"/>
    </source>
</evidence>
<evidence type="ECO:0000256" key="4">
    <source>
        <dbReference type="ARBA" id="ARBA00022777"/>
    </source>
</evidence>
<dbReference type="GO" id="GO:0042732">
    <property type="term" value="P:D-xylose metabolic process"/>
    <property type="evidence" value="ECO:0007669"/>
    <property type="project" value="UniProtKB-KW"/>
</dbReference>
<evidence type="ECO:0000313" key="7">
    <source>
        <dbReference type="EMBL" id="GLW65098.1"/>
    </source>
</evidence>
<reference evidence="7" key="1">
    <citation type="submission" date="2023-02" db="EMBL/GenBank/DDBJ databases">
        <title>Actinomadura rubrobrunea NBRC 14622.</title>
        <authorList>
            <person name="Ichikawa N."/>
            <person name="Sato H."/>
            <person name="Tonouchi N."/>
        </authorList>
    </citation>
    <scope>NUCLEOTIDE SEQUENCE</scope>
    <source>
        <strain evidence="7">NBRC 14622</strain>
    </source>
</reference>
<sequence length="482" mass="50898">MERPVWLGVDLGTQSVRVLAADASGRVVRRASAPLTGRREAERHEQDPAAWWAAVRDASRRALRDVPPGLVRGVAVCSTSGTVLLADDDGRPVTPGLMYDDGRARAEAAEAQEAGAALWARLGRRIQPSWALPKALRLTRGRPGARLLHQADFINERLVGDRVATDSSHALKTGYDPLGERWPGEVFDALGLDAALLPEVVRPGAVLGAVSPSAAEETGIPAGTPVVAGMTDGCAAQIGSGALRAGRWNSVLGTTLVLKGVTPTLVRDPLGVLYSHRSPDGTWLPGGASSVGAGALPADGLADLDRRAARWEPSGAVAYPLVSRGERFPFAAPDAVPFMLGTPADDADRHAALLQGVAFVERLALAYVRRLGAPVDGPLTFTGGAVRSGYWTQLRADVLGRPARVPEHADAALGMAILAAYGTTGAGSLADVAESMVRIRTVVEPRPGARDRFTESYHRLLDELERRGWLPADVACDAREDR</sequence>
<dbReference type="Proteomes" id="UP001165124">
    <property type="component" value="Unassembled WGS sequence"/>
</dbReference>
<evidence type="ECO:0000259" key="5">
    <source>
        <dbReference type="Pfam" id="PF00370"/>
    </source>
</evidence>
<dbReference type="InterPro" id="IPR000577">
    <property type="entry name" value="Carb_kinase_FGGY"/>
</dbReference>
<evidence type="ECO:0000256" key="2">
    <source>
        <dbReference type="ARBA" id="ARBA00022629"/>
    </source>
</evidence>
<protein>
    <submittedName>
        <fullName evidence="7">Carbohydrate kinase</fullName>
    </submittedName>
</protein>
<dbReference type="InterPro" id="IPR018485">
    <property type="entry name" value="FGGY_C"/>
</dbReference>
<dbReference type="GO" id="GO:0016301">
    <property type="term" value="F:kinase activity"/>
    <property type="evidence" value="ECO:0007669"/>
    <property type="project" value="UniProtKB-KW"/>
</dbReference>
<keyword evidence="8" id="KW-1185">Reference proteome</keyword>
<keyword evidence="2" id="KW-0119">Carbohydrate metabolism</keyword>
<dbReference type="InterPro" id="IPR018484">
    <property type="entry name" value="FGGY_N"/>
</dbReference>
<keyword evidence="2" id="KW-0859">Xylose metabolism</keyword>
<feature type="domain" description="Carbohydrate kinase FGGY N-terminal" evidence="5">
    <location>
        <begin position="5"/>
        <end position="239"/>
    </location>
</feature>
<dbReference type="AlphaFoldDB" id="A0A9W6PY35"/>
<dbReference type="InterPro" id="IPR050406">
    <property type="entry name" value="FGGY_Carb_Kinase"/>
</dbReference>
<dbReference type="PANTHER" id="PTHR43095:SF5">
    <property type="entry name" value="XYLULOSE KINASE"/>
    <property type="match status" value="1"/>
</dbReference>
<keyword evidence="4 7" id="KW-0418">Kinase</keyword>
<dbReference type="PIRSF" id="PIRSF000538">
    <property type="entry name" value="GlpK"/>
    <property type="match status" value="1"/>
</dbReference>
<dbReference type="EMBL" id="BSRZ01000007">
    <property type="protein sequence ID" value="GLW65098.1"/>
    <property type="molecule type" value="Genomic_DNA"/>
</dbReference>
<gene>
    <name evidence="7" type="ORF">Arub01_33420</name>
</gene>
<evidence type="ECO:0000256" key="3">
    <source>
        <dbReference type="ARBA" id="ARBA00022679"/>
    </source>
</evidence>
<keyword evidence="3" id="KW-0808">Transferase</keyword>
<organism evidence="7 8">
    <name type="scientific">Actinomadura rubrobrunea</name>
    <dbReference type="NCBI Taxonomy" id="115335"/>
    <lineage>
        <taxon>Bacteria</taxon>
        <taxon>Bacillati</taxon>
        <taxon>Actinomycetota</taxon>
        <taxon>Actinomycetes</taxon>
        <taxon>Streptosporangiales</taxon>
        <taxon>Thermomonosporaceae</taxon>
        <taxon>Actinomadura</taxon>
    </lineage>
</organism>
<dbReference type="CDD" id="cd07783">
    <property type="entry name" value="ASKHA_NBD_FGGY_SePSK_AtXK1-like"/>
    <property type="match status" value="1"/>
</dbReference>
<feature type="domain" description="Carbohydrate kinase FGGY C-terminal" evidence="6">
    <location>
        <begin position="299"/>
        <end position="421"/>
    </location>
</feature>
<evidence type="ECO:0000256" key="1">
    <source>
        <dbReference type="ARBA" id="ARBA00009156"/>
    </source>
</evidence>
<accession>A0A9W6PY35</accession>
<dbReference type="Pfam" id="PF02782">
    <property type="entry name" value="FGGY_C"/>
    <property type="match status" value="1"/>
</dbReference>